<gene>
    <name evidence="21" type="ORF">C5612_25280</name>
</gene>
<dbReference type="Gene3D" id="3.10.520.10">
    <property type="entry name" value="ApbE-like domains"/>
    <property type="match status" value="1"/>
</dbReference>
<keyword evidence="9" id="KW-0732">Signal</keyword>
<protein>
    <recommendedName>
        <fullName evidence="3 18">FAD:protein FMN transferase</fullName>
        <ecNumber evidence="2 18">2.7.1.180</ecNumber>
    </recommendedName>
    <alternativeName>
        <fullName evidence="15 18">Flavin transferase</fullName>
    </alternativeName>
</protein>
<feature type="binding site" evidence="19">
    <location>
        <position position="301"/>
    </location>
    <ligand>
        <name>Mg(2+)</name>
        <dbReference type="ChEBI" id="CHEBI:18420"/>
    </ligand>
</feature>
<evidence type="ECO:0000313" key="21">
    <source>
        <dbReference type="EMBL" id="PQO99589.1"/>
    </source>
</evidence>
<dbReference type="InterPro" id="IPR003374">
    <property type="entry name" value="ApbE-like_sf"/>
</dbReference>
<evidence type="ECO:0000256" key="14">
    <source>
        <dbReference type="ARBA" id="ARBA00023288"/>
    </source>
</evidence>
<evidence type="ECO:0000256" key="13">
    <source>
        <dbReference type="ARBA" id="ARBA00023139"/>
    </source>
</evidence>
<name>A0A2S8HAS0_9PSED</name>
<sequence>MAGAVLRGDEDLLTGRWSGVVVLAGVLSGCGNGDSLERFDGPTMGSSYSIQYVRHAGLPAPAEVRVQVEKILSDVDRQMSTYRSDSDIERFNNLPANHCQTMPAPILELVRVGERLSLQSDGSYDLTVEPLLNLWGFGPQAREEKVPSAEALAEVRQRVGHSHLRIDGDRLCKDAAVEVDFNSIAAGYAVDTIAAKLEALGIHDYLAEATGELKAVGKKLDGSPWRIALEEPRDDRQVAKRIIAVDGYGVSTSGDYRNYFEQDGRRYSHTFDARAGAPVLHTLASVTVIHPSALMADGLSTLLLILGPERGWDYAQAHDIAAFFVIRADTGFVTRTNQAFERLAGDKTE</sequence>
<keyword evidence="10 18" id="KW-0274">FAD</keyword>
<dbReference type="PANTHER" id="PTHR30040">
    <property type="entry name" value="THIAMINE BIOSYNTHESIS LIPOPROTEIN APBE"/>
    <property type="match status" value="1"/>
</dbReference>
<dbReference type="PROSITE" id="PS51257">
    <property type="entry name" value="PROKAR_LIPOPROTEIN"/>
    <property type="match status" value="1"/>
</dbReference>
<evidence type="ECO:0000256" key="2">
    <source>
        <dbReference type="ARBA" id="ARBA00011955"/>
    </source>
</evidence>
<evidence type="ECO:0000256" key="8">
    <source>
        <dbReference type="ARBA" id="ARBA00022723"/>
    </source>
</evidence>
<accession>A0A2S8HAS0</accession>
<dbReference type="GO" id="GO:0046872">
    <property type="term" value="F:metal ion binding"/>
    <property type="evidence" value="ECO:0007669"/>
    <property type="project" value="UniProtKB-UniRule"/>
</dbReference>
<keyword evidence="13" id="KW-0564">Palmitate</keyword>
<comment type="function">
    <text evidence="20">Flavin transferase that catalyzes the transfer of the FMN moiety of FAD and its covalent binding to the hydroxyl group of a threonine residue in a target flavoprotein.</text>
</comment>
<evidence type="ECO:0000256" key="11">
    <source>
        <dbReference type="ARBA" id="ARBA00022842"/>
    </source>
</evidence>
<evidence type="ECO:0000256" key="1">
    <source>
        <dbReference type="ARBA" id="ARBA00008282"/>
    </source>
</evidence>
<evidence type="ECO:0000313" key="22">
    <source>
        <dbReference type="Proteomes" id="UP000239687"/>
    </source>
</evidence>
<reference evidence="21 22" key="1">
    <citation type="submission" date="2018-02" db="EMBL/GenBank/DDBJ databases">
        <title>Draft genome sequencing of Pseudomonas frederiksbergensis 11-D3.</title>
        <authorList>
            <person name="Zheng B.-X."/>
        </authorList>
    </citation>
    <scope>NUCLEOTIDE SEQUENCE [LARGE SCALE GENOMIC DNA]</scope>
    <source>
        <strain evidence="21 22">11-D3</strain>
    </source>
</reference>
<evidence type="ECO:0000256" key="20">
    <source>
        <dbReference type="RuleBase" id="RU363002"/>
    </source>
</evidence>
<keyword evidence="6 18" id="KW-0285">Flavoprotein</keyword>
<evidence type="ECO:0000256" key="5">
    <source>
        <dbReference type="ARBA" id="ARBA00022519"/>
    </source>
</evidence>
<evidence type="ECO:0000256" key="18">
    <source>
        <dbReference type="PIRNR" id="PIRNR006268"/>
    </source>
</evidence>
<evidence type="ECO:0000256" key="12">
    <source>
        <dbReference type="ARBA" id="ARBA00023136"/>
    </source>
</evidence>
<evidence type="ECO:0000256" key="17">
    <source>
        <dbReference type="ARBA" id="ARBA00060485"/>
    </source>
</evidence>
<feature type="binding site" evidence="19">
    <location>
        <position position="183"/>
    </location>
    <ligand>
        <name>Mg(2+)</name>
        <dbReference type="ChEBI" id="CHEBI:18420"/>
    </ligand>
</feature>
<evidence type="ECO:0000256" key="19">
    <source>
        <dbReference type="PIRSR" id="PIRSR006268-2"/>
    </source>
</evidence>
<evidence type="ECO:0000256" key="16">
    <source>
        <dbReference type="ARBA" id="ARBA00048540"/>
    </source>
</evidence>
<evidence type="ECO:0000256" key="10">
    <source>
        <dbReference type="ARBA" id="ARBA00022827"/>
    </source>
</evidence>
<dbReference type="SUPFAM" id="SSF143631">
    <property type="entry name" value="ApbE-like"/>
    <property type="match status" value="1"/>
</dbReference>
<dbReference type="FunFam" id="3.10.520.10:FF:000001">
    <property type="entry name" value="FAD:protein FMN transferase"/>
    <property type="match status" value="1"/>
</dbReference>
<dbReference type="PANTHER" id="PTHR30040:SF2">
    <property type="entry name" value="FAD:PROTEIN FMN TRANSFERASE"/>
    <property type="match status" value="1"/>
</dbReference>
<dbReference type="Pfam" id="PF02424">
    <property type="entry name" value="ApbE"/>
    <property type="match status" value="1"/>
</dbReference>
<keyword evidence="14 20" id="KW-0449">Lipoprotein</keyword>
<dbReference type="GO" id="GO:0005886">
    <property type="term" value="C:plasma membrane"/>
    <property type="evidence" value="ECO:0007669"/>
    <property type="project" value="UniProtKB-SubCell"/>
</dbReference>
<dbReference type="Proteomes" id="UP000239687">
    <property type="component" value="Unassembled WGS sequence"/>
</dbReference>
<evidence type="ECO:0000256" key="6">
    <source>
        <dbReference type="ARBA" id="ARBA00022630"/>
    </source>
</evidence>
<evidence type="ECO:0000256" key="7">
    <source>
        <dbReference type="ARBA" id="ARBA00022679"/>
    </source>
</evidence>
<comment type="cofactor">
    <cofactor evidence="19">
        <name>Mg(2+)</name>
        <dbReference type="ChEBI" id="CHEBI:18420"/>
    </cofactor>
    <cofactor evidence="19">
        <name>Mn(2+)</name>
        <dbReference type="ChEBI" id="CHEBI:29035"/>
    </cofactor>
    <text evidence="19">Magnesium. Can also use manganese.</text>
</comment>
<dbReference type="InterPro" id="IPR024932">
    <property type="entry name" value="ApbE"/>
</dbReference>
<evidence type="ECO:0000256" key="9">
    <source>
        <dbReference type="ARBA" id="ARBA00022729"/>
    </source>
</evidence>
<keyword evidence="8 18" id="KW-0479">Metal-binding</keyword>
<dbReference type="PIRSF" id="PIRSF006268">
    <property type="entry name" value="ApbE"/>
    <property type="match status" value="1"/>
</dbReference>
<comment type="similarity">
    <text evidence="1 18 20">Belongs to the ApbE family.</text>
</comment>
<comment type="caution">
    <text evidence="21">The sequence shown here is derived from an EMBL/GenBank/DDBJ whole genome shotgun (WGS) entry which is preliminary data.</text>
</comment>
<dbReference type="EC" id="2.7.1.180" evidence="2 18"/>
<keyword evidence="4" id="KW-1003">Cell membrane</keyword>
<dbReference type="EMBL" id="PUIN01000016">
    <property type="protein sequence ID" value="PQO99589.1"/>
    <property type="molecule type" value="Genomic_DNA"/>
</dbReference>
<dbReference type="AlphaFoldDB" id="A0A2S8HAS0"/>
<comment type="catalytic activity">
    <reaction evidence="16 18 20">
        <text>L-threonyl-[protein] + FAD = FMN-L-threonyl-[protein] + AMP + H(+)</text>
        <dbReference type="Rhea" id="RHEA:36847"/>
        <dbReference type="Rhea" id="RHEA-COMP:11060"/>
        <dbReference type="Rhea" id="RHEA-COMP:11061"/>
        <dbReference type="ChEBI" id="CHEBI:15378"/>
        <dbReference type="ChEBI" id="CHEBI:30013"/>
        <dbReference type="ChEBI" id="CHEBI:57692"/>
        <dbReference type="ChEBI" id="CHEBI:74257"/>
        <dbReference type="ChEBI" id="CHEBI:456215"/>
        <dbReference type="EC" id="2.7.1.180"/>
    </reaction>
</comment>
<evidence type="ECO:0000256" key="15">
    <source>
        <dbReference type="ARBA" id="ARBA00031306"/>
    </source>
</evidence>
<keyword evidence="11 18" id="KW-0460">Magnesium</keyword>
<evidence type="ECO:0000256" key="3">
    <source>
        <dbReference type="ARBA" id="ARBA00016337"/>
    </source>
</evidence>
<proteinExistence type="inferred from homology"/>
<comment type="subcellular location">
    <subcellularLocation>
        <location evidence="17 20">Cell inner membrane</location>
        <topology evidence="17 20">Lipid-anchor</topology>
        <orientation evidence="17 20">Periplasmic side</orientation>
    </subcellularLocation>
</comment>
<keyword evidence="7 18" id="KW-0808">Transferase</keyword>
<dbReference type="RefSeq" id="WP_105346769.1">
    <property type="nucleotide sequence ID" value="NZ_PUIN01000016.1"/>
</dbReference>
<keyword evidence="5 20" id="KW-0997">Cell inner membrane</keyword>
<feature type="binding site" evidence="19">
    <location>
        <position position="297"/>
    </location>
    <ligand>
        <name>Mg(2+)</name>
        <dbReference type="ChEBI" id="CHEBI:18420"/>
    </ligand>
</feature>
<dbReference type="GO" id="GO:0016740">
    <property type="term" value="F:transferase activity"/>
    <property type="evidence" value="ECO:0007669"/>
    <property type="project" value="UniProtKB-UniRule"/>
</dbReference>
<evidence type="ECO:0000256" key="4">
    <source>
        <dbReference type="ARBA" id="ARBA00022475"/>
    </source>
</evidence>
<organism evidence="21 22">
    <name type="scientific">Pseudomonas frederiksbergensis</name>
    <dbReference type="NCBI Taxonomy" id="104087"/>
    <lineage>
        <taxon>Bacteria</taxon>
        <taxon>Pseudomonadati</taxon>
        <taxon>Pseudomonadota</taxon>
        <taxon>Gammaproteobacteria</taxon>
        <taxon>Pseudomonadales</taxon>
        <taxon>Pseudomonadaceae</taxon>
        <taxon>Pseudomonas</taxon>
    </lineage>
</organism>
<keyword evidence="12" id="KW-0472">Membrane</keyword>